<dbReference type="PROSITE" id="PS51257">
    <property type="entry name" value="PROKAR_LIPOPROTEIN"/>
    <property type="match status" value="1"/>
</dbReference>
<keyword evidence="1" id="KW-0812">Transmembrane</keyword>
<reference evidence="2 3" key="1">
    <citation type="submission" date="2018-06" db="EMBL/GenBank/DDBJ databases">
        <title>Genomic Encyclopedia of Archaeal and Bacterial Type Strains, Phase II (KMG-II): from individual species to whole genera.</title>
        <authorList>
            <person name="Goeker M."/>
        </authorList>
    </citation>
    <scope>NUCLEOTIDE SEQUENCE [LARGE SCALE GENOMIC DNA]</scope>
    <source>
        <strain evidence="2 3">DSM 25663</strain>
    </source>
</reference>
<name>A0A328YFW3_9FLAO</name>
<feature type="transmembrane region" description="Helical" evidence="1">
    <location>
        <begin position="104"/>
        <end position="137"/>
    </location>
</feature>
<feature type="transmembrane region" description="Helical" evidence="1">
    <location>
        <begin position="149"/>
        <end position="179"/>
    </location>
</feature>
<protein>
    <submittedName>
        <fullName evidence="2">Uncharacterized protein</fullName>
    </submittedName>
</protein>
<organism evidence="2 3">
    <name type="scientific">Flavobacterium aciduliphilum</name>
    <dbReference type="NCBI Taxonomy" id="1101402"/>
    <lineage>
        <taxon>Bacteria</taxon>
        <taxon>Pseudomonadati</taxon>
        <taxon>Bacteroidota</taxon>
        <taxon>Flavobacteriia</taxon>
        <taxon>Flavobacteriales</taxon>
        <taxon>Flavobacteriaceae</taxon>
        <taxon>Flavobacterium</taxon>
    </lineage>
</organism>
<evidence type="ECO:0000313" key="3">
    <source>
        <dbReference type="Proteomes" id="UP000248840"/>
    </source>
</evidence>
<feature type="transmembrane region" description="Helical" evidence="1">
    <location>
        <begin position="70"/>
        <end position="92"/>
    </location>
</feature>
<dbReference type="AlphaFoldDB" id="A0A328YFW3"/>
<feature type="transmembrane region" description="Helical" evidence="1">
    <location>
        <begin position="12"/>
        <end position="31"/>
    </location>
</feature>
<evidence type="ECO:0000313" key="2">
    <source>
        <dbReference type="EMBL" id="RAR72901.1"/>
    </source>
</evidence>
<keyword evidence="1" id="KW-1133">Transmembrane helix</keyword>
<sequence length="356" mass="42143">MKKIMQKNRLWFLILFGINLIISILSCFFLPERYFNDTKIIIIDKYHEIGWIGSYPFTILFYNITKLKYVPFYIIALIQFPIVFYILYKIGIPRRFEYVTVKNLLVYICFFLIAIFISMPTKEFINFIYISLIPFIFKSKNFSTTKKVILSMLLFFCFSTFFRSYYALIPIISFGMYFITKINFKNKTISSVFYGIVIIIFLSISYGLIKGKFLSESNREALNAERTKDNNSMIVSPINTNTWYGEAVGIVYGFFEINIPIIEGFKHILSPQIIAFIIWQLLLFYILLVRLSRCLKEKNRNKDELWILLILFSYFIIQGLFEPDLGSAVRHKIGVFPLIYYALYYDSFRKNLSKSI</sequence>
<dbReference type="RefSeq" id="WP_112112889.1">
    <property type="nucleotide sequence ID" value="NZ_QLSZ01000004.1"/>
</dbReference>
<accession>A0A328YFW3</accession>
<feature type="transmembrane region" description="Helical" evidence="1">
    <location>
        <begin position="327"/>
        <end position="345"/>
    </location>
</feature>
<keyword evidence="1" id="KW-0472">Membrane</keyword>
<gene>
    <name evidence="2" type="ORF">CLV55_104162</name>
</gene>
<proteinExistence type="predicted"/>
<comment type="caution">
    <text evidence="2">The sequence shown here is derived from an EMBL/GenBank/DDBJ whole genome shotgun (WGS) entry which is preliminary data.</text>
</comment>
<feature type="transmembrane region" description="Helical" evidence="1">
    <location>
        <begin position="273"/>
        <end position="292"/>
    </location>
</feature>
<dbReference type="OrthoDB" id="2286267at2"/>
<evidence type="ECO:0000256" key="1">
    <source>
        <dbReference type="SAM" id="Phobius"/>
    </source>
</evidence>
<dbReference type="EMBL" id="QLSZ01000004">
    <property type="protein sequence ID" value="RAR72901.1"/>
    <property type="molecule type" value="Genomic_DNA"/>
</dbReference>
<feature type="transmembrane region" description="Helical" evidence="1">
    <location>
        <begin position="304"/>
        <end position="321"/>
    </location>
</feature>
<keyword evidence="3" id="KW-1185">Reference proteome</keyword>
<dbReference type="Proteomes" id="UP000248840">
    <property type="component" value="Unassembled WGS sequence"/>
</dbReference>
<feature type="transmembrane region" description="Helical" evidence="1">
    <location>
        <begin position="191"/>
        <end position="209"/>
    </location>
</feature>